<protein>
    <submittedName>
        <fullName evidence="1">Uncharacterized protein</fullName>
    </submittedName>
</protein>
<reference evidence="1 2" key="1">
    <citation type="submission" date="2020-01" db="EMBL/GenBank/DDBJ databases">
        <title>Complete Genome Sequence of Pseudomonas putida Strain TS312, Harboring the HdtS type N-acyl-homoserine Lactone Synthase, Isolated from a Paper Mill.</title>
        <authorList>
            <person name="Hosoe A."/>
            <person name="Suenaga T."/>
            <person name="Sugi T."/>
            <person name="Izumi T."/>
            <person name="Nagai N."/>
            <person name="Terada A."/>
        </authorList>
    </citation>
    <scope>NUCLEOTIDE SEQUENCE [LARGE SCALE GENOMIC DNA]</scope>
    <source>
        <strain evidence="1 2">TS312</strain>
    </source>
</reference>
<evidence type="ECO:0000313" key="1">
    <source>
        <dbReference type="EMBL" id="BBU42092.1"/>
    </source>
</evidence>
<proteinExistence type="predicted"/>
<sequence length="95" mass="10504">MVELDSEWRPPALVAELAWCRDEAGACGAVAGRALCSALRVRPGKLRRHEQNTLYLATPPWPAVGCAAPYLRARKAPAYGRRIGERFAFKLPAMR</sequence>
<accession>A0A7U6LXE9</accession>
<evidence type="ECO:0000313" key="2">
    <source>
        <dbReference type="Proteomes" id="UP000464661"/>
    </source>
</evidence>
<gene>
    <name evidence="1" type="ORF">PPTS312_00070</name>
</gene>
<dbReference type="Proteomes" id="UP000464661">
    <property type="component" value="Chromosome"/>
</dbReference>
<name>A0A7U6LXE9_PSEPU</name>
<organism evidence="1 2">
    <name type="scientific">Pseudomonas putida</name>
    <name type="common">Arthrobacter siderocapsulatus</name>
    <dbReference type="NCBI Taxonomy" id="303"/>
    <lineage>
        <taxon>Bacteria</taxon>
        <taxon>Pseudomonadati</taxon>
        <taxon>Pseudomonadota</taxon>
        <taxon>Gammaproteobacteria</taxon>
        <taxon>Pseudomonadales</taxon>
        <taxon>Pseudomonadaceae</taxon>
        <taxon>Pseudomonas</taxon>
    </lineage>
</organism>
<dbReference type="AlphaFoldDB" id="A0A7U6LXE9"/>
<dbReference type="EMBL" id="AP022324">
    <property type="protein sequence ID" value="BBU42092.1"/>
    <property type="molecule type" value="Genomic_DNA"/>
</dbReference>